<organism evidence="2 3">
    <name type="scientific">Amblyomma americanum</name>
    <name type="common">Lone star tick</name>
    <dbReference type="NCBI Taxonomy" id="6943"/>
    <lineage>
        <taxon>Eukaryota</taxon>
        <taxon>Metazoa</taxon>
        <taxon>Ecdysozoa</taxon>
        <taxon>Arthropoda</taxon>
        <taxon>Chelicerata</taxon>
        <taxon>Arachnida</taxon>
        <taxon>Acari</taxon>
        <taxon>Parasitiformes</taxon>
        <taxon>Ixodida</taxon>
        <taxon>Ixodoidea</taxon>
        <taxon>Ixodidae</taxon>
        <taxon>Amblyomminae</taxon>
        <taxon>Amblyomma</taxon>
    </lineage>
</organism>
<evidence type="ECO:0000313" key="2">
    <source>
        <dbReference type="EMBL" id="KAK8784055.1"/>
    </source>
</evidence>
<sequence length="73" mass="7960">MYDPESPTGSPATALKGVNGDSEGSTSEDSKSVDKGHMHWRPDDSFSLVQRLYGYIRAQPVLSTTVPGLLHRK</sequence>
<feature type="compositionally biased region" description="Basic and acidic residues" evidence="1">
    <location>
        <begin position="28"/>
        <end position="40"/>
    </location>
</feature>
<reference evidence="2 3" key="1">
    <citation type="journal article" date="2023" name="Arcadia Sci">
        <title>De novo assembly of a long-read Amblyomma americanum tick genome.</title>
        <authorList>
            <person name="Chou S."/>
            <person name="Poskanzer K.E."/>
            <person name="Rollins M."/>
            <person name="Thuy-Boun P.S."/>
        </authorList>
    </citation>
    <scope>NUCLEOTIDE SEQUENCE [LARGE SCALE GENOMIC DNA]</scope>
    <source>
        <strain evidence="2">F_SG_1</strain>
        <tissue evidence="2">Salivary glands</tissue>
    </source>
</reference>
<evidence type="ECO:0000256" key="1">
    <source>
        <dbReference type="SAM" id="MobiDB-lite"/>
    </source>
</evidence>
<dbReference type="Proteomes" id="UP001321473">
    <property type="component" value="Unassembled WGS sequence"/>
</dbReference>
<keyword evidence="3" id="KW-1185">Reference proteome</keyword>
<protein>
    <submittedName>
        <fullName evidence="2">Uncharacterized protein</fullName>
    </submittedName>
</protein>
<evidence type="ECO:0000313" key="3">
    <source>
        <dbReference type="Proteomes" id="UP001321473"/>
    </source>
</evidence>
<feature type="region of interest" description="Disordered" evidence="1">
    <location>
        <begin position="1"/>
        <end position="40"/>
    </location>
</feature>
<dbReference type="AlphaFoldDB" id="A0AAQ4FBK2"/>
<dbReference type="EMBL" id="JARKHS020004891">
    <property type="protein sequence ID" value="KAK8784055.1"/>
    <property type="molecule type" value="Genomic_DNA"/>
</dbReference>
<proteinExistence type="predicted"/>
<gene>
    <name evidence="2" type="ORF">V5799_009581</name>
</gene>
<accession>A0AAQ4FBK2</accession>
<name>A0AAQ4FBK2_AMBAM</name>
<comment type="caution">
    <text evidence="2">The sequence shown here is derived from an EMBL/GenBank/DDBJ whole genome shotgun (WGS) entry which is preliminary data.</text>
</comment>